<name>A0A1I1QW58_9ACTN</name>
<evidence type="ECO:0000313" key="1">
    <source>
        <dbReference type="EMBL" id="SFD26351.1"/>
    </source>
</evidence>
<sequence>MDSLALAVGTALVGAMASDAWQQARTATVGWWRRGRPERAEEVAADLDTDRRRVLAAHECGDQGTHRDVADAWRHRLQQFLDGDPEAAAGLRALLEEHLRPAAEAAEPRQTAGSVVLRAEARDQARVYLAGRDQHFTDS</sequence>
<evidence type="ECO:0000313" key="2">
    <source>
        <dbReference type="Proteomes" id="UP000199207"/>
    </source>
</evidence>
<dbReference type="EMBL" id="FOLM01000012">
    <property type="protein sequence ID" value="SFD26351.1"/>
    <property type="molecule type" value="Genomic_DNA"/>
</dbReference>
<dbReference type="STRING" id="910347.SAMN05421773_11242"/>
<keyword evidence="2" id="KW-1185">Reference proteome</keyword>
<organism evidence="1 2">
    <name type="scientific">Streptomyces aidingensis</name>
    <dbReference type="NCBI Taxonomy" id="910347"/>
    <lineage>
        <taxon>Bacteria</taxon>
        <taxon>Bacillati</taxon>
        <taxon>Actinomycetota</taxon>
        <taxon>Actinomycetes</taxon>
        <taxon>Kitasatosporales</taxon>
        <taxon>Streptomycetaceae</taxon>
        <taxon>Streptomyces</taxon>
    </lineage>
</organism>
<dbReference type="Proteomes" id="UP000199207">
    <property type="component" value="Unassembled WGS sequence"/>
</dbReference>
<reference evidence="1 2" key="1">
    <citation type="submission" date="2016-10" db="EMBL/GenBank/DDBJ databases">
        <authorList>
            <person name="de Groot N.N."/>
        </authorList>
    </citation>
    <scope>NUCLEOTIDE SEQUENCE [LARGE SCALE GENOMIC DNA]</scope>
    <source>
        <strain evidence="1 2">CGMCC 4.5739</strain>
    </source>
</reference>
<proteinExistence type="predicted"/>
<protein>
    <submittedName>
        <fullName evidence="1">Uncharacterized protein</fullName>
    </submittedName>
</protein>
<accession>A0A1I1QW58</accession>
<dbReference type="RefSeq" id="WP_093840338.1">
    <property type="nucleotide sequence ID" value="NZ_FOLM01000012.1"/>
</dbReference>
<dbReference type="AlphaFoldDB" id="A0A1I1QW58"/>
<dbReference type="OrthoDB" id="3383530at2"/>
<gene>
    <name evidence="1" type="ORF">SAMN05421773_11242</name>
</gene>